<reference evidence="2 3" key="1">
    <citation type="journal article" date="2015" name="Sci. Rep.">
        <title>Chromosome-level genome map provides insights into diverse defense mechanisms in the medicinal fungus Ganoderma sinense.</title>
        <authorList>
            <person name="Zhu Y."/>
            <person name="Xu J."/>
            <person name="Sun C."/>
            <person name="Zhou S."/>
            <person name="Xu H."/>
            <person name="Nelson D.R."/>
            <person name="Qian J."/>
            <person name="Song J."/>
            <person name="Luo H."/>
            <person name="Xiang L."/>
            <person name="Li Y."/>
            <person name="Xu Z."/>
            <person name="Ji A."/>
            <person name="Wang L."/>
            <person name="Lu S."/>
            <person name="Hayward A."/>
            <person name="Sun W."/>
            <person name="Li X."/>
            <person name="Schwartz D.C."/>
            <person name="Wang Y."/>
            <person name="Chen S."/>
        </authorList>
    </citation>
    <scope>NUCLEOTIDE SEQUENCE [LARGE SCALE GENOMIC DNA]</scope>
    <source>
        <strain evidence="2 3">ZZ0214-1</strain>
    </source>
</reference>
<feature type="compositionally biased region" description="Basic and acidic residues" evidence="1">
    <location>
        <begin position="115"/>
        <end position="149"/>
    </location>
</feature>
<dbReference type="Proteomes" id="UP000230002">
    <property type="component" value="Unassembled WGS sequence"/>
</dbReference>
<organism evidence="2 3">
    <name type="scientific">Ganoderma sinense ZZ0214-1</name>
    <dbReference type="NCBI Taxonomy" id="1077348"/>
    <lineage>
        <taxon>Eukaryota</taxon>
        <taxon>Fungi</taxon>
        <taxon>Dikarya</taxon>
        <taxon>Basidiomycota</taxon>
        <taxon>Agaricomycotina</taxon>
        <taxon>Agaricomycetes</taxon>
        <taxon>Polyporales</taxon>
        <taxon>Polyporaceae</taxon>
        <taxon>Ganoderma</taxon>
    </lineage>
</organism>
<evidence type="ECO:0000313" key="3">
    <source>
        <dbReference type="Proteomes" id="UP000230002"/>
    </source>
</evidence>
<evidence type="ECO:0000313" key="2">
    <source>
        <dbReference type="EMBL" id="PIL32225.1"/>
    </source>
</evidence>
<dbReference type="EMBL" id="AYKW01000011">
    <property type="protein sequence ID" value="PIL32225.1"/>
    <property type="molecule type" value="Genomic_DNA"/>
</dbReference>
<feature type="region of interest" description="Disordered" evidence="1">
    <location>
        <begin position="106"/>
        <end position="172"/>
    </location>
</feature>
<dbReference type="AlphaFoldDB" id="A0A2G8SEM5"/>
<accession>A0A2G8SEM5</accession>
<comment type="caution">
    <text evidence="2">The sequence shown here is derived from an EMBL/GenBank/DDBJ whole genome shotgun (WGS) entry which is preliminary data.</text>
</comment>
<protein>
    <submittedName>
        <fullName evidence="2">Uncharacterized protein</fullName>
    </submittedName>
</protein>
<gene>
    <name evidence="2" type="ORF">GSI_05470</name>
</gene>
<proteinExistence type="predicted"/>
<sequence length="172" mass="18346">MRACEVRVEPECGDGAVENRTVEFAKDVGAAAVARKHDVGTKIAWAHLAVEGFLDGRVAHEDKGATLEIEVCNRRAVLAFQSASGLVASVIDLGVDAREVVLPSGERTGSSTNEIRGRKECVGSRHEERRLNNVEREDGVTASDREVRGAPELTANGDTTGPEDVVEEVSPA</sequence>
<keyword evidence="3" id="KW-1185">Reference proteome</keyword>
<name>A0A2G8SEM5_9APHY</name>
<evidence type="ECO:0000256" key="1">
    <source>
        <dbReference type="SAM" id="MobiDB-lite"/>
    </source>
</evidence>